<evidence type="ECO:0000313" key="2">
    <source>
        <dbReference type="EMBL" id="RKS44229.1"/>
    </source>
</evidence>
<proteinExistence type="predicted"/>
<feature type="region of interest" description="Disordered" evidence="1">
    <location>
        <begin position="23"/>
        <end position="44"/>
    </location>
</feature>
<comment type="caution">
    <text evidence="2">The sequence shown here is derived from an EMBL/GenBank/DDBJ whole genome shotgun (WGS) entry which is preliminary data.</text>
</comment>
<reference evidence="2" key="1">
    <citation type="submission" date="2018-10" db="EMBL/GenBank/DDBJ databases">
        <title>Genomic Encyclopedia of Archaeal and Bacterial Type Strains, Phase II (KMG-II): from individual species to whole genera.</title>
        <authorList>
            <person name="Goeker M."/>
        </authorList>
    </citation>
    <scope>NUCLEOTIDE SEQUENCE [LARGE SCALE GENOMIC DNA]</scope>
    <source>
        <strain evidence="2">DSM 2944</strain>
    </source>
</reference>
<keyword evidence="3" id="KW-1185">Reference proteome</keyword>
<sequence length="245" mass="26699">MRLRSDGWPDPIRPPLPFLSVGLRGRRQGLGGRDRCRPETRPARGRVDFDEPAALARACFRRRIPRPVWLRRRNDPSGGLRRNGDSGGHLRLPCPAFPPVQPGLGLMSSRSLVRSEAGGRKGPALPCDMPAFCWPCWRLARPAASSAGRCALVSLVDPFGRTPQSLCLPDPLTPFGFHQQPQGSGPYCRAGRAAVRPTPGLAGKLPPGGRRLQAPPDGPGRISSGEWFLLRAMKTCNAEHGHPRR</sequence>
<name>A0ABX9S8R1_PARPN</name>
<dbReference type="EMBL" id="RBLI01000002">
    <property type="protein sequence ID" value="RKS44229.1"/>
    <property type="molecule type" value="Genomic_DNA"/>
</dbReference>
<organism evidence="2 3">
    <name type="scientific">Paracoccus pantotrophus</name>
    <name type="common">Thiosphaera pantotropha</name>
    <dbReference type="NCBI Taxonomy" id="82367"/>
    <lineage>
        <taxon>Bacteria</taxon>
        <taxon>Pseudomonadati</taxon>
        <taxon>Pseudomonadota</taxon>
        <taxon>Alphaproteobacteria</taxon>
        <taxon>Rhodobacterales</taxon>
        <taxon>Paracoccaceae</taxon>
        <taxon>Paracoccus</taxon>
    </lineage>
</organism>
<evidence type="ECO:0000256" key="1">
    <source>
        <dbReference type="SAM" id="MobiDB-lite"/>
    </source>
</evidence>
<evidence type="ECO:0000313" key="3">
    <source>
        <dbReference type="Proteomes" id="UP000273626"/>
    </source>
</evidence>
<dbReference type="Proteomes" id="UP000273626">
    <property type="component" value="Unassembled WGS sequence"/>
</dbReference>
<protein>
    <submittedName>
        <fullName evidence="2">Uncharacterized protein</fullName>
    </submittedName>
</protein>
<feature type="region of interest" description="Disordered" evidence="1">
    <location>
        <begin position="199"/>
        <end position="220"/>
    </location>
</feature>
<accession>A0ABX9S8R1</accession>
<feature type="compositionally biased region" description="Basic and acidic residues" evidence="1">
    <location>
        <begin position="32"/>
        <end position="44"/>
    </location>
</feature>
<gene>
    <name evidence="2" type="ORF">BDE18_3068</name>
</gene>